<dbReference type="AlphaFoldDB" id="U1QVX0"/>
<gene>
    <name evidence="1" type="ORF">HMPREF9244_00400</name>
</gene>
<organism evidence="1 2">
    <name type="scientific">Alloscardovia omnicolens F0580</name>
    <dbReference type="NCBI Taxonomy" id="1321816"/>
    <lineage>
        <taxon>Bacteria</taxon>
        <taxon>Bacillati</taxon>
        <taxon>Actinomycetota</taxon>
        <taxon>Actinomycetes</taxon>
        <taxon>Bifidobacteriales</taxon>
        <taxon>Bifidobacteriaceae</taxon>
        <taxon>Alloscardovia</taxon>
    </lineage>
</organism>
<name>U1QVX0_9BIFI</name>
<evidence type="ECO:0000313" key="1">
    <source>
        <dbReference type="EMBL" id="ERH31530.1"/>
    </source>
</evidence>
<reference evidence="1 2" key="1">
    <citation type="submission" date="2013-08" db="EMBL/GenBank/DDBJ databases">
        <authorList>
            <person name="Weinstock G."/>
            <person name="Sodergren E."/>
            <person name="Wylie T."/>
            <person name="Fulton L."/>
            <person name="Fulton R."/>
            <person name="Fronick C."/>
            <person name="O'Laughlin M."/>
            <person name="Godfrey J."/>
            <person name="Miner T."/>
            <person name="Herter B."/>
            <person name="Appelbaum E."/>
            <person name="Cordes M."/>
            <person name="Lek S."/>
            <person name="Wollam A."/>
            <person name="Pepin K.H."/>
            <person name="Palsikar V.B."/>
            <person name="Mitreva M."/>
            <person name="Wilson R.K."/>
        </authorList>
    </citation>
    <scope>NUCLEOTIDE SEQUENCE [LARGE SCALE GENOMIC DNA]</scope>
    <source>
        <strain evidence="1 2">F0580</strain>
    </source>
</reference>
<comment type="caution">
    <text evidence="1">The sequence shown here is derived from an EMBL/GenBank/DDBJ whole genome shotgun (WGS) entry which is preliminary data.</text>
</comment>
<accession>U1QVX0</accession>
<sequence>MIVWSRLRIHLLLVSRRSINPIMAQTHCRQRNASLPSTPRLTAAPRVASFGGHCL</sequence>
<protein>
    <submittedName>
        <fullName evidence="1">Uncharacterized protein</fullName>
    </submittedName>
</protein>
<dbReference type="HOGENOM" id="CLU_3021639_0_0_11"/>
<evidence type="ECO:0000313" key="2">
    <source>
        <dbReference type="Proteomes" id="UP000016519"/>
    </source>
</evidence>
<keyword evidence="2" id="KW-1185">Reference proteome</keyword>
<dbReference type="EMBL" id="AWSI01000012">
    <property type="protein sequence ID" value="ERH31530.1"/>
    <property type="molecule type" value="Genomic_DNA"/>
</dbReference>
<dbReference type="Proteomes" id="UP000016519">
    <property type="component" value="Unassembled WGS sequence"/>
</dbReference>
<dbReference type="STRING" id="419015.HMPREF3214_01392"/>
<proteinExistence type="predicted"/>